<evidence type="ECO:0000313" key="2">
    <source>
        <dbReference type="EMBL" id="MBP3957360.1"/>
    </source>
</evidence>
<dbReference type="Proteomes" id="UP000676565">
    <property type="component" value="Unassembled WGS sequence"/>
</dbReference>
<keyword evidence="3" id="KW-1185">Reference proteome</keyword>
<gene>
    <name evidence="2" type="ORF">J8F10_19110</name>
</gene>
<dbReference type="InterPro" id="IPR024775">
    <property type="entry name" value="DinB-like"/>
</dbReference>
<accession>A0ABS5BUL9</accession>
<dbReference type="RefSeq" id="WP_210656339.1">
    <property type="nucleotide sequence ID" value="NZ_JAGKQQ010000001.1"/>
</dbReference>
<protein>
    <submittedName>
        <fullName evidence="2">DinB family protein</fullName>
    </submittedName>
</protein>
<evidence type="ECO:0000313" key="3">
    <source>
        <dbReference type="Proteomes" id="UP000676565"/>
    </source>
</evidence>
<dbReference type="SUPFAM" id="SSF109854">
    <property type="entry name" value="DinB/YfiT-like putative metalloenzymes"/>
    <property type="match status" value="1"/>
</dbReference>
<dbReference type="Pfam" id="PF12867">
    <property type="entry name" value="DinB_2"/>
    <property type="match status" value="1"/>
</dbReference>
<dbReference type="InterPro" id="IPR034660">
    <property type="entry name" value="DinB/YfiT-like"/>
</dbReference>
<evidence type="ECO:0000259" key="1">
    <source>
        <dbReference type="Pfam" id="PF12867"/>
    </source>
</evidence>
<dbReference type="EMBL" id="JAGKQQ010000001">
    <property type="protein sequence ID" value="MBP3957360.1"/>
    <property type="molecule type" value="Genomic_DNA"/>
</dbReference>
<dbReference type="Gene3D" id="1.20.120.450">
    <property type="entry name" value="dinb family like domain"/>
    <property type="match status" value="1"/>
</dbReference>
<organism evidence="2 3">
    <name type="scientific">Gemmata palustris</name>
    <dbReference type="NCBI Taxonomy" id="2822762"/>
    <lineage>
        <taxon>Bacteria</taxon>
        <taxon>Pseudomonadati</taxon>
        <taxon>Planctomycetota</taxon>
        <taxon>Planctomycetia</taxon>
        <taxon>Gemmatales</taxon>
        <taxon>Gemmataceae</taxon>
        <taxon>Gemmata</taxon>
    </lineage>
</organism>
<feature type="domain" description="DinB-like" evidence="1">
    <location>
        <begin position="28"/>
        <end position="149"/>
    </location>
</feature>
<proteinExistence type="predicted"/>
<comment type="caution">
    <text evidence="2">The sequence shown here is derived from an EMBL/GenBank/DDBJ whole genome shotgun (WGS) entry which is preliminary data.</text>
</comment>
<name>A0ABS5BUL9_9BACT</name>
<sequence>MPLSGERARIYDELRRAYDGDAWHGPPLREVLKGATGARAAAQHPRLAHSVWVLVNHLAAWTEVVAQRITEWRAIGEPEAGNFPPVPDTSEAAWAAALDNLDRQHRRLLDVIVGLNAAQLDETVPGKTYPVTVMLHGTAQHYAYHAGQIALLKKLAE</sequence>
<reference evidence="2 3" key="1">
    <citation type="submission" date="2021-04" db="EMBL/GenBank/DDBJ databases">
        <authorList>
            <person name="Ivanova A."/>
        </authorList>
    </citation>
    <scope>NUCLEOTIDE SEQUENCE [LARGE SCALE GENOMIC DNA]</scope>
    <source>
        <strain evidence="2 3">G18</strain>
    </source>
</reference>